<dbReference type="Proteomes" id="UP000295578">
    <property type="component" value="Unassembled WGS sequence"/>
</dbReference>
<dbReference type="PANTHER" id="PTHR33406">
    <property type="entry name" value="MEMBRANE PROTEIN MJ1562-RELATED"/>
    <property type="match status" value="1"/>
</dbReference>
<dbReference type="AlphaFoldDB" id="A0A4R5BRJ9"/>
<dbReference type="Pfam" id="PF03176">
    <property type="entry name" value="MMPL"/>
    <property type="match status" value="2"/>
</dbReference>
<dbReference type="Gene3D" id="1.20.1640.10">
    <property type="entry name" value="Multidrug efflux transporter AcrB transmembrane domain"/>
    <property type="match status" value="2"/>
</dbReference>
<keyword evidence="11" id="KW-1185">Reference proteome</keyword>
<feature type="transmembrane region" description="Helical" evidence="8">
    <location>
        <begin position="658"/>
        <end position="681"/>
    </location>
</feature>
<dbReference type="RefSeq" id="WP_132194090.1">
    <property type="nucleotide sequence ID" value="NZ_SMKY01000011.1"/>
</dbReference>
<organism evidence="10 11">
    <name type="scientific">Actinomadura darangshiensis</name>
    <dbReference type="NCBI Taxonomy" id="705336"/>
    <lineage>
        <taxon>Bacteria</taxon>
        <taxon>Bacillati</taxon>
        <taxon>Actinomycetota</taxon>
        <taxon>Actinomycetes</taxon>
        <taxon>Streptosporangiales</taxon>
        <taxon>Thermomonosporaceae</taxon>
        <taxon>Actinomadura</taxon>
    </lineage>
</organism>
<accession>A0A4R5BRJ9</accession>
<evidence type="ECO:0000256" key="5">
    <source>
        <dbReference type="ARBA" id="ARBA00022989"/>
    </source>
</evidence>
<reference evidence="10 11" key="1">
    <citation type="submission" date="2019-03" db="EMBL/GenBank/DDBJ databases">
        <title>Draft genome sequences of novel Actinobacteria.</title>
        <authorList>
            <person name="Sahin N."/>
            <person name="Ay H."/>
            <person name="Saygin H."/>
        </authorList>
    </citation>
    <scope>NUCLEOTIDE SEQUENCE [LARGE SCALE GENOMIC DNA]</scope>
    <source>
        <strain evidence="10 11">DSM 45941</strain>
    </source>
</reference>
<keyword evidence="4 8" id="KW-0812">Transmembrane</keyword>
<feature type="transmembrane region" description="Helical" evidence="8">
    <location>
        <begin position="182"/>
        <end position="203"/>
    </location>
</feature>
<name>A0A4R5BRJ9_9ACTN</name>
<dbReference type="GO" id="GO:0005886">
    <property type="term" value="C:plasma membrane"/>
    <property type="evidence" value="ECO:0007669"/>
    <property type="project" value="UniProtKB-SubCell"/>
</dbReference>
<keyword evidence="6 8" id="KW-0472">Membrane</keyword>
<comment type="subcellular location">
    <subcellularLocation>
        <location evidence="1">Cell membrane</location>
        <topology evidence="1">Multi-pass membrane protein</topology>
    </subcellularLocation>
</comment>
<dbReference type="InterPro" id="IPR050545">
    <property type="entry name" value="Mycobact_MmpL"/>
</dbReference>
<feature type="transmembrane region" description="Helical" evidence="8">
    <location>
        <begin position="559"/>
        <end position="578"/>
    </location>
</feature>
<feature type="compositionally biased region" description="Low complexity" evidence="7">
    <location>
        <begin position="470"/>
        <end position="485"/>
    </location>
</feature>
<evidence type="ECO:0000313" key="11">
    <source>
        <dbReference type="Proteomes" id="UP000295578"/>
    </source>
</evidence>
<feature type="region of interest" description="Disordered" evidence="7">
    <location>
        <begin position="470"/>
        <end position="493"/>
    </location>
</feature>
<feature type="transmembrane region" description="Helical" evidence="8">
    <location>
        <begin position="321"/>
        <end position="344"/>
    </location>
</feature>
<proteinExistence type="inferred from homology"/>
<comment type="similarity">
    <text evidence="2">Belongs to the resistance-nodulation-cell division (RND) (TC 2.A.6) family. MmpL subfamily.</text>
</comment>
<evidence type="ECO:0000256" key="4">
    <source>
        <dbReference type="ARBA" id="ARBA00022692"/>
    </source>
</evidence>
<evidence type="ECO:0000256" key="6">
    <source>
        <dbReference type="ARBA" id="ARBA00023136"/>
    </source>
</evidence>
<gene>
    <name evidence="10" type="ORF">E1293_04500</name>
</gene>
<evidence type="ECO:0000259" key="9">
    <source>
        <dbReference type="PROSITE" id="PS50156"/>
    </source>
</evidence>
<feature type="transmembrane region" description="Helical" evidence="8">
    <location>
        <begin position="210"/>
        <end position="234"/>
    </location>
</feature>
<protein>
    <submittedName>
        <fullName evidence="10">MMPL family transporter</fullName>
    </submittedName>
</protein>
<evidence type="ECO:0000256" key="1">
    <source>
        <dbReference type="ARBA" id="ARBA00004651"/>
    </source>
</evidence>
<dbReference type="PANTHER" id="PTHR33406:SF6">
    <property type="entry name" value="MEMBRANE PROTEIN YDGH-RELATED"/>
    <property type="match status" value="1"/>
</dbReference>
<feature type="domain" description="SSD" evidence="9">
    <location>
        <begin position="588"/>
        <end position="716"/>
    </location>
</feature>
<evidence type="ECO:0000256" key="7">
    <source>
        <dbReference type="SAM" id="MobiDB-lite"/>
    </source>
</evidence>
<dbReference type="InterPro" id="IPR000731">
    <property type="entry name" value="SSD"/>
</dbReference>
<evidence type="ECO:0000256" key="3">
    <source>
        <dbReference type="ARBA" id="ARBA00022475"/>
    </source>
</evidence>
<evidence type="ECO:0000256" key="8">
    <source>
        <dbReference type="SAM" id="Phobius"/>
    </source>
</evidence>
<feature type="transmembrane region" description="Helical" evidence="8">
    <location>
        <begin position="383"/>
        <end position="403"/>
    </location>
</feature>
<feature type="transmembrane region" description="Helical" evidence="8">
    <location>
        <begin position="619"/>
        <end position="637"/>
    </location>
</feature>
<dbReference type="PROSITE" id="PS50156">
    <property type="entry name" value="SSD"/>
    <property type="match status" value="2"/>
</dbReference>
<sequence length="747" mass="77401">MWHSLVHAVAATRRRALVTVCAAVLLAIVVPQLAPKLSAVQDDREANDPPAAAESVHARDLLRRAFPDERGTPAVIVVRDAHGLTAADMAEVGRIGTALSGPNRPAEVAGAVSAVTDPAQRTALTSADGTTTMIMVAMKAARGDEAFQQGIDQVRDLTGGRRGDLRIKVTGPAAIARDTNKVFASANVVLFLATLALVLVLLLVIYRSPLLAAVSLVAVGVALQLTQAIGAALVKAGLFQVTSETPSIMTVVLFGIGTDYCLFVISRYREELAADPDRQAAMGRAMAGVGEAIASSATTIVLALLALLLATLPALRGFGPLLALSVALMFAVTVLLVPALLILLGGAAFWPGKPPAGHGFTGGFGLGHALFDRIAALVIRRPAGAALIVLALVGTLSAGLAGYKESYNWIAGFRVGTDSQQGQRMLQEAFPAGRLAPTTVLVRAEGGRVDAQARAIDAVASAVAGVPGVREVSGPTRPGGSPSGPEITPAGRPFVSPSGQVARLTVVYADDPYGAAALDRTDRVRDTARAAARGAPVQVLVGGETAITHDIRAASNRDLLLIAPVTLLLILLVLGLLFRSLLAPLYLVATIVATVFAALGLTSIVMLTLGHQDGMGELVTTYTFVLLVALGVDYNIFLATRLREEIRARGVEDGIRRAVGRTGGVISAAGVILAGTFTILMSQPTDGLLQFGFAVSLGILLDTFLIRAVLVPATVRLLGERAWWPARLAPAPDAAGPVRDGTPARRG</sequence>
<feature type="transmembrane region" description="Helical" evidence="8">
    <location>
        <begin position="246"/>
        <end position="265"/>
    </location>
</feature>
<comment type="caution">
    <text evidence="10">The sequence shown here is derived from an EMBL/GenBank/DDBJ whole genome shotgun (WGS) entry which is preliminary data.</text>
</comment>
<keyword evidence="3" id="KW-1003">Cell membrane</keyword>
<evidence type="ECO:0000313" key="10">
    <source>
        <dbReference type="EMBL" id="TDD89621.1"/>
    </source>
</evidence>
<keyword evidence="5 8" id="KW-1133">Transmembrane helix</keyword>
<dbReference type="OrthoDB" id="2365435at2"/>
<feature type="transmembrane region" description="Helical" evidence="8">
    <location>
        <begin position="687"/>
        <end position="710"/>
    </location>
</feature>
<feature type="transmembrane region" description="Helical" evidence="8">
    <location>
        <begin position="585"/>
        <end position="607"/>
    </location>
</feature>
<dbReference type="InterPro" id="IPR004869">
    <property type="entry name" value="MMPL_dom"/>
</dbReference>
<dbReference type="SUPFAM" id="SSF82866">
    <property type="entry name" value="Multidrug efflux transporter AcrB transmembrane domain"/>
    <property type="match status" value="2"/>
</dbReference>
<evidence type="ECO:0000256" key="2">
    <source>
        <dbReference type="ARBA" id="ARBA00010157"/>
    </source>
</evidence>
<dbReference type="EMBL" id="SMKY01000011">
    <property type="protein sequence ID" value="TDD89621.1"/>
    <property type="molecule type" value="Genomic_DNA"/>
</dbReference>
<feature type="domain" description="SSD" evidence="9">
    <location>
        <begin position="214"/>
        <end position="343"/>
    </location>
</feature>
<feature type="transmembrane region" description="Helical" evidence="8">
    <location>
        <begin position="286"/>
        <end position="309"/>
    </location>
</feature>